<keyword evidence="3" id="KW-1185">Reference proteome</keyword>
<evidence type="ECO:0000313" key="2">
    <source>
        <dbReference type="EMBL" id="CAG8842175.1"/>
    </source>
</evidence>
<feature type="non-terminal residue" evidence="2">
    <location>
        <position position="1"/>
    </location>
</feature>
<dbReference type="EMBL" id="CAJVQB010068215">
    <property type="protein sequence ID" value="CAG8842175.1"/>
    <property type="molecule type" value="Genomic_DNA"/>
</dbReference>
<comment type="caution">
    <text evidence="2">The sequence shown here is derived from an EMBL/GenBank/DDBJ whole genome shotgun (WGS) entry which is preliminary data.</text>
</comment>
<feature type="non-terminal residue" evidence="2">
    <location>
        <position position="74"/>
    </location>
</feature>
<sequence length="74" mass="8350">SLATKHHKQPATKRLKSSSECQSYKTSTHSYYVINSQDSNLRIPLALLLSNDTNNGYTLNNNIENLCIVIKVKE</sequence>
<feature type="region of interest" description="Disordered" evidence="1">
    <location>
        <begin position="1"/>
        <end position="21"/>
    </location>
</feature>
<accession>A0ABN7WVZ4</accession>
<evidence type="ECO:0000313" key="3">
    <source>
        <dbReference type="Proteomes" id="UP000789901"/>
    </source>
</evidence>
<gene>
    <name evidence="2" type="ORF">GMARGA_LOCUS35843</name>
</gene>
<proteinExistence type="predicted"/>
<name>A0ABN7WVZ4_GIGMA</name>
<organism evidence="2 3">
    <name type="scientific">Gigaspora margarita</name>
    <dbReference type="NCBI Taxonomy" id="4874"/>
    <lineage>
        <taxon>Eukaryota</taxon>
        <taxon>Fungi</taxon>
        <taxon>Fungi incertae sedis</taxon>
        <taxon>Mucoromycota</taxon>
        <taxon>Glomeromycotina</taxon>
        <taxon>Glomeromycetes</taxon>
        <taxon>Diversisporales</taxon>
        <taxon>Gigasporaceae</taxon>
        <taxon>Gigaspora</taxon>
    </lineage>
</organism>
<evidence type="ECO:0000256" key="1">
    <source>
        <dbReference type="SAM" id="MobiDB-lite"/>
    </source>
</evidence>
<reference evidence="2 3" key="1">
    <citation type="submission" date="2021-06" db="EMBL/GenBank/DDBJ databases">
        <authorList>
            <person name="Kallberg Y."/>
            <person name="Tangrot J."/>
            <person name="Rosling A."/>
        </authorList>
    </citation>
    <scope>NUCLEOTIDE SEQUENCE [LARGE SCALE GENOMIC DNA]</scope>
    <source>
        <strain evidence="2 3">120-4 pot B 10/14</strain>
    </source>
</reference>
<feature type="compositionally biased region" description="Basic residues" evidence="1">
    <location>
        <begin position="1"/>
        <end position="16"/>
    </location>
</feature>
<protein>
    <submittedName>
        <fullName evidence="2">3762_t:CDS:1</fullName>
    </submittedName>
</protein>
<dbReference type="Proteomes" id="UP000789901">
    <property type="component" value="Unassembled WGS sequence"/>
</dbReference>